<keyword evidence="3" id="KW-0597">Phosphoprotein</keyword>
<dbReference type="GO" id="GO:0048254">
    <property type="term" value="P:snoRNA localization"/>
    <property type="evidence" value="ECO:0007669"/>
    <property type="project" value="TreeGrafter"/>
</dbReference>
<dbReference type="FunFam" id="3.30.60.190:FF:000001">
    <property type="entry name" value="box C/D snoRNA protein 1"/>
    <property type="match status" value="1"/>
</dbReference>
<dbReference type="GO" id="GO:0005634">
    <property type="term" value="C:nucleus"/>
    <property type="evidence" value="ECO:0007669"/>
    <property type="project" value="TreeGrafter"/>
</dbReference>
<dbReference type="PANTHER" id="PTHR13483">
    <property type="entry name" value="BOX C_D SNORNA PROTEIN 1-RELATED"/>
    <property type="match status" value="1"/>
</dbReference>
<evidence type="ECO:0000256" key="8">
    <source>
        <dbReference type="ARBA" id="ARBA00049598"/>
    </source>
</evidence>
<evidence type="ECO:0000256" key="9">
    <source>
        <dbReference type="ARBA" id="ARBA00049654"/>
    </source>
</evidence>
<keyword evidence="5 13" id="KW-0863">Zinc-finger</keyword>
<dbReference type="PROSITE" id="PS51083">
    <property type="entry name" value="ZF_HIT"/>
    <property type="match status" value="1"/>
</dbReference>
<name>A0AAN9Y9U2_9HEMI</name>
<dbReference type="Pfam" id="PF04438">
    <property type="entry name" value="zf-HIT"/>
    <property type="match status" value="1"/>
</dbReference>
<comment type="similarity">
    <text evidence="9">Belongs to the BCD1 family.</text>
</comment>
<evidence type="ECO:0000313" key="15">
    <source>
        <dbReference type="EMBL" id="KAK7603559.1"/>
    </source>
</evidence>
<evidence type="ECO:0000256" key="10">
    <source>
        <dbReference type="ARBA" id="ARBA00061949"/>
    </source>
</evidence>
<accession>A0AAN9Y9U2</accession>
<organism evidence="15 16">
    <name type="scientific">Parthenolecanium corni</name>
    <dbReference type="NCBI Taxonomy" id="536013"/>
    <lineage>
        <taxon>Eukaryota</taxon>
        <taxon>Metazoa</taxon>
        <taxon>Ecdysozoa</taxon>
        <taxon>Arthropoda</taxon>
        <taxon>Hexapoda</taxon>
        <taxon>Insecta</taxon>
        <taxon>Pterygota</taxon>
        <taxon>Neoptera</taxon>
        <taxon>Paraneoptera</taxon>
        <taxon>Hemiptera</taxon>
        <taxon>Sternorrhyncha</taxon>
        <taxon>Coccoidea</taxon>
        <taxon>Coccidae</taxon>
        <taxon>Parthenolecanium</taxon>
    </lineage>
</organism>
<dbReference type="InterPro" id="IPR051639">
    <property type="entry name" value="BCD1"/>
</dbReference>
<protein>
    <recommendedName>
        <fullName evidence="11">Box C/D snoRNA protein 1</fullName>
    </recommendedName>
    <alternativeName>
        <fullName evidence="12">Zinc finger HIT domain-containing protein 6</fullName>
    </alternativeName>
</protein>
<evidence type="ECO:0000256" key="5">
    <source>
        <dbReference type="ARBA" id="ARBA00022771"/>
    </source>
</evidence>
<evidence type="ECO:0000259" key="14">
    <source>
        <dbReference type="PROSITE" id="PS51083"/>
    </source>
</evidence>
<dbReference type="GO" id="GO:0000492">
    <property type="term" value="P:box C/D snoRNP assembly"/>
    <property type="evidence" value="ECO:0007669"/>
    <property type="project" value="TreeGrafter"/>
</dbReference>
<dbReference type="GO" id="GO:0070761">
    <property type="term" value="C:pre-snoRNP complex"/>
    <property type="evidence" value="ECO:0007669"/>
    <property type="project" value="TreeGrafter"/>
</dbReference>
<evidence type="ECO:0000256" key="6">
    <source>
        <dbReference type="ARBA" id="ARBA00022833"/>
    </source>
</evidence>
<dbReference type="AlphaFoldDB" id="A0AAN9Y9U2"/>
<evidence type="ECO:0000256" key="7">
    <source>
        <dbReference type="ARBA" id="ARBA00022843"/>
    </source>
</evidence>
<dbReference type="GO" id="GO:0000463">
    <property type="term" value="P:maturation of LSU-rRNA from tricistronic rRNA transcript (SSU-rRNA, 5.8S rRNA, LSU-rRNA)"/>
    <property type="evidence" value="ECO:0007669"/>
    <property type="project" value="TreeGrafter"/>
</dbReference>
<keyword evidence="2" id="KW-0690">Ribosome biogenesis</keyword>
<dbReference type="PANTHER" id="PTHR13483:SF3">
    <property type="entry name" value="BOX C_D SNORNA PROTEIN 1"/>
    <property type="match status" value="1"/>
</dbReference>
<sequence>MEVSKCSESIQPTATVTGDREKEIDGRLGNCEVCDAEVSKYTCPRCEVKTCSLSCVKIHKFELECSGIRDRTAFKSMKKFSNLDLLSDYRFLEDIARTTLKYRKDINKRYTRFNTALPVQLFKLKRAAYSRGVRLLYLPQNFSKHRENSTYFEWKSNKFYWRIEWTFFTDSGIKKIVDERVLDTEKLGKVISQHLDPKIRDPELEPYYSAGFNGVVLLLKCEKADDKFFELDACSSVRANFRNKTIIEYPSIRVVLKHRKDEYELIDPDDERESQSFGNKDDVNQNEIEIIENDCDSSSVIVIS</sequence>
<comment type="caution">
    <text evidence="15">The sequence shown here is derived from an EMBL/GenBank/DDBJ whole genome shotgun (WGS) entry which is preliminary data.</text>
</comment>
<evidence type="ECO:0000256" key="3">
    <source>
        <dbReference type="ARBA" id="ARBA00022553"/>
    </source>
</evidence>
<dbReference type="InterPro" id="IPR007529">
    <property type="entry name" value="Znf_HIT"/>
</dbReference>
<comment type="subunit">
    <text evidence="10">Interacts with FBL, SNU13, NOP58, NUFIP1, RUVBL1, RUVBL2 and TAF9. Interacts (via HIT-type zinc finger) with the RUVBL1/RUVBL2 complex in the presence of ADP.</text>
</comment>
<keyword evidence="4" id="KW-0479">Metal-binding</keyword>
<evidence type="ECO:0000256" key="2">
    <source>
        <dbReference type="ARBA" id="ARBA00022517"/>
    </source>
</evidence>
<dbReference type="EMBL" id="JBBCAQ010000006">
    <property type="protein sequence ID" value="KAK7603559.1"/>
    <property type="molecule type" value="Genomic_DNA"/>
</dbReference>
<evidence type="ECO:0000256" key="1">
    <source>
        <dbReference type="ARBA" id="ARBA00022499"/>
    </source>
</evidence>
<keyword evidence="16" id="KW-1185">Reference proteome</keyword>
<dbReference type="Proteomes" id="UP001367676">
    <property type="component" value="Unassembled WGS sequence"/>
</dbReference>
<reference evidence="15 16" key="1">
    <citation type="submission" date="2024-03" db="EMBL/GenBank/DDBJ databases">
        <title>Adaptation during the transition from Ophiocordyceps entomopathogen to insect associate is accompanied by gene loss and intensified selection.</title>
        <authorList>
            <person name="Ward C.M."/>
            <person name="Onetto C.A."/>
            <person name="Borneman A.R."/>
        </authorList>
    </citation>
    <scope>NUCLEOTIDE SEQUENCE [LARGE SCALE GENOMIC DNA]</scope>
    <source>
        <strain evidence="15">AWRI1</strain>
        <tissue evidence="15">Single Adult Female</tissue>
    </source>
</reference>
<keyword evidence="7" id="KW-0832">Ubl conjugation</keyword>
<dbReference type="GO" id="GO:0008270">
    <property type="term" value="F:zinc ion binding"/>
    <property type="evidence" value="ECO:0007669"/>
    <property type="project" value="UniProtKB-UniRule"/>
</dbReference>
<evidence type="ECO:0000313" key="16">
    <source>
        <dbReference type="Proteomes" id="UP001367676"/>
    </source>
</evidence>
<comment type="function">
    <text evidence="8">Required for box C/D snoRNAs accumulation involved in snoRNA processing, snoRNA transport to the nucleolus and ribosome biogenesis.</text>
</comment>
<dbReference type="SUPFAM" id="SSF144232">
    <property type="entry name" value="HIT/MYND zinc finger-like"/>
    <property type="match status" value="1"/>
</dbReference>
<dbReference type="Gene3D" id="3.30.60.190">
    <property type="match status" value="1"/>
</dbReference>
<feature type="domain" description="HIT-type" evidence="14">
    <location>
        <begin position="31"/>
        <end position="65"/>
    </location>
</feature>
<gene>
    <name evidence="15" type="ORF">V9T40_003558</name>
</gene>
<evidence type="ECO:0000256" key="12">
    <source>
        <dbReference type="ARBA" id="ARBA00077531"/>
    </source>
</evidence>
<evidence type="ECO:0000256" key="13">
    <source>
        <dbReference type="PROSITE-ProRule" id="PRU00453"/>
    </source>
</evidence>
<dbReference type="InterPro" id="IPR057721">
    <property type="entry name" value="BCD1_alpha/beta"/>
</dbReference>
<evidence type="ECO:0000256" key="4">
    <source>
        <dbReference type="ARBA" id="ARBA00022723"/>
    </source>
</evidence>
<keyword evidence="6" id="KW-0862">Zinc</keyword>
<dbReference type="Pfam" id="PF25790">
    <property type="entry name" value="BCD1"/>
    <property type="match status" value="1"/>
</dbReference>
<evidence type="ECO:0000256" key="11">
    <source>
        <dbReference type="ARBA" id="ARBA00068630"/>
    </source>
</evidence>
<dbReference type="CDD" id="cd23023">
    <property type="entry name" value="zf-HIT_BCD1"/>
    <property type="match status" value="1"/>
</dbReference>
<proteinExistence type="inferred from homology"/>
<keyword evidence="1" id="KW-1017">Isopeptide bond</keyword>